<dbReference type="RefSeq" id="WP_149266553.1">
    <property type="nucleotide sequence ID" value="NZ_VFJB01000005.1"/>
</dbReference>
<keyword evidence="3" id="KW-1185">Reference proteome</keyword>
<evidence type="ECO:0000313" key="3">
    <source>
        <dbReference type="Proteomes" id="UP000322876"/>
    </source>
</evidence>
<sequence>MDDKNLPTPKSIKNIILSVAIISLIIASFGFFILNKSDKAIVRAHNQSNLNRKILYLLAKIENKYEYCAFKLFNNHKTETNISEKQLKHCDKIFKSIENKLI</sequence>
<feature type="transmembrane region" description="Helical" evidence="1">
    <location>
        <begin position="15"/>
        <end position="34"/>
    </location>
</feature>
<protein>
    <submittedName>
        <fullName evidence="2">Uncharacterized protein</fullName>
    </submittedName>
</protein>
<dbReference type="EMBL" id="VFJB01000005">
    <property type="protein sequence ID" value="KAA0258233.1"/>
    <property type="molecule type" value="Genomic_DNA"/>
</dbReference>
<reference evidence="2 3" key="1">
    <citation type="submission" date="2019-06" db="EMBL/GenBank/DDBJ databases">
        <title>Genomic insights into carbon and energy metabolism of Deferribacter autotrophicus revealed new metabolic traits in the phylum Deferribacteres.</title>
        <authorList>
            <person name="Slobodkin A.I."/>
            <person name="Slobodkina G.B."/>
            <person name="Allioux M."/>
            <person name="Alain K."/>
            <person name="Jebbar M."/>
            <person name="Shadrin V."/>
            <person name="Kublanov I.V."/>
            <person name="Toshchakov S.V."/>
            <person name="Bonch-Osmolovskaya E.A."/>
        </authorList>
    </citation>
    <scope>NUCLEOTIDE SEQUENCE [LARGE SCALE GENOMIC DNA]</scope>
    <source>
        <strain evidence="2 3">SL50</strain>
    </source>
</reference>
<dbReference type="AlphaFoldDB" id="A0A5A8F357"/>
<gene>
    <name evidence="2" type="ORF">FHQ18_07520</name>
</gene>
<evidence type="ECO:0000256" key="1">
    <source>
        <dbReference type="SAM" id="Phobius"/>
    </source>
</evidence>
<dbReference type="Proteomes" id="UP000322876">
    <property type="component" value="Unassembled WGS sequence"/>
</dbReference>
<comment type="caution">
    <text evidence="2">The sequence shown here is derived from an EMBL/GenBank/DDBJ whole genome shotgun (WGS) entry which is preliminary data.</text>
</comment>
<name>A0A5A8F357_9BACT</name>
<evidence type="ECO:0000313" key="2">
    <source>
        <dbReference type="EMBL" id="KAA0258233.1"/>
    </source>
</evidence>
<keyword evidence="1" id="KW-0472">Membrane</keyword>
<organism evidence="2 3">
    <name type="scientific">Deferribacter autotrophicus</name>
    <dbReference type="NCBI Taxonomy" id="500465"/>
    <lineage>
        <taxon>Bacteria</taxon>
        <taxon>Pseudomonadati</taxon>
        <taxon>Deferribacterota</taxon>
        <taxon>Deferribacteres</taxon>
        <taxon>Deferribacterales</taxon>
        <taxon>Deferribacteraceae</taxon>
        <taxon>Deferribacter</taxon>
    </lineage>
</organism>
<accession>A0A5A8F357</accession>
<keyword evidence="1" id="KW-0812">Transmembrane</keyword>
<proteinExistence type="predicted"/>
<keyword evidence="1" id="KW-1133">Transmembrane helix</keyword>